<reference evidence="1 2" key="1">
    <citation type="submission" date="2023-05" db="EMBL/GenBank/DDBJ databases">
        <title>B98-5 Cell Line De Novo Hybrid Assembly: An Optical Mapping Approach.</title>
        <authorList>
            <person name="Kananen K."/>
            <person name="Auerbach J.A."/>
            <person name="Kautto E."/>
            <person name="Blachly J.S."/>
        </authorList>
    </citation>
    <scope>NUCLEOTIDE SEQUENCE [LARGE SCALE GENOMIC DNA]</scope>
    <source>
        <strain evidence="1">B95-8</strain>
        <tissue evidence="1">Cell line</tissue>
    </source>
</reference>
<organism evidence="1 2">
    <name type="scientific">Saguinus oedipus</name>
    <name type="common">Cotton-top tamarin</name>
    <name type="synonym">Oedipomidas oedipus</name>
    <dbReference type="NCBI Taxonomy" id="9490"/>
    <lineage>
        <taxon>Eukaryota</taxon>
        <taxon>Metazoa</taxon>
        <taxon>Chordata</taxon>
        <taxon>Craniata</taxon>
        <taxon>Vertebrata</taxon>
        <taxon>Euteleostomi</taxon>
        <taxon>Mammalia</taxon>
        <taxon>Eutheria</taxon>
        <taxon>Euarchontoglires</taxon>
        <taxon>Primates</taxon>
        <taxon>Haplorrhini</taxon>
        <taxon>Platyrrhini</taxon>
        <taxon>Cebidae</taxon>
        <taxon>Callitrichinae</taxon>
        <taxon>Saguinus</taxon>
    </lineage>
</organism>
<keyword evidence="2" id="KW-1185">Reference proteome</keyword>
<accession>A0ABQ9VWA2</accession>
<feature type="non-terminal residue" evidence="1">
    <location>
        <position position="53"/>
    </location>
</feature>
<evidence type="ECO:0000313" key="2">
    <source>
        <dbReference type="Proteomes" id="UP001266305"/>
    </source>
</evidence>
<dbReference type="EMBL" id="JASSZA010000004">
    <property type="protein sequence ID" value="KAK2113681.1"/>
    <property type="molecule type" value="Genomic_DNA"/>
</dbReference>
<comment type="caution">
    <text evidence="1">The sequence shown here is derived from an EMBL/GenBank/DDBJ whole genome shotgun (WGS) entry which is preliminary data.</text>
</comment>
<protein>
    <submittedName>
        <fullName evidence="1">Uncharacterized protein</fullName>
    </submittedName>
</protein>
<proteinExistence type="predicted"/>
<sequence length="53" mass="5991">NLRTERGPPRVSAQHRTVGSLLLMLDALSSMQQRLWKYHRQPQNPCCALASSS</sequence>
<name>A0ABQ9VWA2_SAGOE</name>
<evidence type="ECO:0000313" key="1">
    <source>
        <dbReference type="EMBL" id="KAK2113681.1"/>
    </source>
</evidence>
<dbReference type="Proteomes" id="UP001266305">
    <property type="component" value="Unassembled WGS sequence"/>
</dbReference>
<gene>
    <name evidence="1" type="ORF">P7K49_007947</name>
</gene>
<feature type="non-terminal residue" evidence="1">
    <location>
        <position position="1"/>
    </location>
</feature>